<dbReference type="RefSeq" id="XP_040931314.1">
    <property type="nucleotide sequence ID" value="XM_041075380.1"/>
</dbReference>
<proteinExistence type="predicted"/>
<dbReference type="Pfam" id="PF03004">
    <property type="entry name" value="Transposase_24"/>
    <property type="match status" value="1"/>
</dbReference>
<keyword evidence="1" id="KW-1185">Reference proteome</keyword>
<evidence type="ECO:0000313" key="2">
    <source>
        <dbReference type="RefSeq" id="XP_040931312.1"/>
    </source>
</evidence>
<dbReference type="InterPro" id="IPR004252">
    <property type="entry name" value="Probable_transposase_24"/>
</dbReference>
<dbReference type="RefSeq" id="XP_040931312.1">
    <property type="nucleotide sequence ID" value="XM_041075378.1"/>
</dbReference>
<accession>A0ABM2YLA7</accession>
<reference evidence="2 3" key="2">
    <citation type="submission" date="2025-05" db="UniProtKB">
        <authorList>
            <consortium name="RefSeq"/>
        </authorList>
    </citation>
    <scope>IDENTIFICATION</scope>
</reference>
<dbReference type="RefSeq" id="XP_040931313.1">
    <property type="nucleotide sequence ID" value="XM_041075379.1"/>
</dbReference>
<sequence length="205" mass="24083">MELQLNQQKKYLQLRLENFDLQGKVEDSVILSHVGKLRKEFKSTLKTRYYKEMVQEGRSIEEIYENNSPDVRDDQWKWLVDRWGTPQAAAQSEKAKESQTKVRYAHTAGRTGYATLNAQFARRKAVNRRVWSSLDFNICAKMGVTISGVMQQNKFMMKHARWLKTLCQYLRVLSHLKIMLQQKTMSIHKCSALARMEKCWDMDVG</sequence>
<dbReference type="GeneID" id="107947979"/>
<name>A0ABM2YLA7_GOSHI</name>
<evidence type="ECO:0000313" key="1">
    <source>
        <dbReference type="Proteomes" id="UP000818029"/>
    </source>
</evidence>
<evidence type="ECO:0000313" key="4">
    <source>
        <dbReference type="RefSeq" id="XP_040931314.1"/>
    </source>
</evidence>
<dbReference type="PANTHER" id="PTHR33144:SF48">
    <property type="entry name" value="PLANT TRANSPOSASE (PTTA_EN_SPM FAMILY)"/>
    <property type="match status" value="1"/>
</dbReference>
<evidence type="ECO:0000313" key="3">
    <source>
        <dbReference type="RefSeq" id="XP_040931313.1"/>
    </source>
</evidence>
<gene>
    <name evidence="2 3 4" type="primary">LOC107947979</name>
</gene>
<dbReference type="Proteomes" id="UP000818029">
    <property type="component" value="Chromosome A08"/>
</dbReference>
<reference evidence="1" key="1">
    <citation type="journal article" date="2020" name="Nat. Genet.">
        <title>Genomic diversifications of five Gossypium allopolyploid species and their impact on cotton improvement.</title>
        <authorList>
            <person name="Chen Z.J."/>
            <person name="Sreedasyam A."/>
            <person name="Ando A."/>
            <person name="Song Q."/>
            <person name="De Santiago L.M."/>
            <person name="Hulse-Kemp A.M."/>
            <person name="Ding M."/>
            <person name="Ye W."/>
            <person name="Kirkbride R.C."/>
            <person name="Jenkins J."/>
            <person name="Plott C."/>
            <person name="Lovell J."/>
            <person name="Lin Y.M."/>
            <person name="Vaughn R."/>
            <person name="Liu B."/>
            <person name="Simpson S."/>
            <person name="Scheffler B.E."/>
            <person name="Wen L."/>
            <person name="Saski C.A."/>
            <person name="Grover C.E."/>
            <person name="Hu G."/>
            <person name="Conover J.L."/>
            <person name="Carlson J.W."/>
            <person name="Shu S."/>
            <person name="Boston L.B."/>
            <person name="Williams M."/>
            <person name="Peterson D.G."/>
            <person name="McGee K."/>
            <person name="Jones D.C."/>
            <person name="Wendel J.F."/>
            <person name="Stelly D.M."/>
            <person name="Grimwood J."/>
            <person name="Schmutz J."/>
        </authorList>
    </citation>
    <scope>NUCLEOTIDE SEQUENCE [LARGE SCALE GENOMIC DNA]</scope>
    <source>
        <strain evidence="1">cv. TM-1</strain>
    </source>
</reference>
<protein>
    <submittedName>
        <fullName evidence="2 3">Uncharacterized protein isoform X2</fullName>
    </submittedName>
</protein>
<dbReference type="PANTHER" id="PTHR33144">
    <property type="entry name" value="OS10G0409366 PROTEIN-RELATED"/>
    <property type="match status" value="1"/>
</dbReference>
<organism evidence="1 3">
    <name type="scientific">Gossypium hirsutum</name>
    <name type="common">Upland cotton</name>
    <name type="synonym">Gossypium mexicanum</name>
    <dbReference type="NCBI Taxonomy" id="3635"/>
    <lineage>
        <taxon>Eukaryota</taxon>
        <taxon>Viridiplantae</taxon>
        <taxon>Streptophyta</taxon>
        <taxon>Embryophyta</taxon>
        <taxon>Tracheophyta</taxon>
        <taxon>Spermatophyta</taxon>
        <taxon>Magnoliopsida</taxon>
        <taxon>eudicotyledons</taxon>
        <taxon>Gunneridae</taxon>
        <taxon>Pentapetalae</taxon>
        <taxon>rosids</taxon>
        <taxon>malvids</taxon>
        <taxon>Malvales</taxon>
        <taxon>Malvaceae</taxon>
        <taxon>Malvoideae</taxon>
        <taxon>Gossypium</taxon>
    </lineage>
</organism>